<dbReference type="EMBL" id="UOEP01000065">
    <property type="protein sequence ID" value="VAW16668.1"/>
    <property type="molecule type" value="Genomic_DNA"/>
</dbReference>
<dbReference type="PANTHER" id="PTHR33308">
    <property type="entry name" value="PEPTIDOGLYCAN HYDROLASE FLGJ"/>
    <property type="match status" value="1"/>
</dbReference>
<reference evidence="6" key="1">
    <citation type="submission" date="2018-06" db="EMBL/GenBank/DDBJ databases">
        <authorList>
            <person name="Zhirakovskaya E."/>
        </authorList>
    </citation>
    <scope>NUCLEOTIDE SEQUENCE</scope>
</reference>
<dbReference type="Gene3D" id="1.10.530.10">
    <property type="match status" value="1"/>
</dbReference>
<dbReference type="PANTHER" id="PTHR33308:SF9">
    <property type="entry name" value="PEPTIDOGLYCAN HYDROLASE FLGJ"/>
    <property type="match status" value="1"/>
</dbReference>
<dbReference type="SMART" id="SM00047">
    <property type="entry name" value="LYZ2"/>
    <property type="match status" value="1"/>
</dbReference>
<gene>
    <name evidence="6" type="ORF">MNBD_BACTEROID01-259</name>
</gene>
<dbReference type="GO" id="GO:0042742">
    <property type="term" value="P:defense response to bacterium"/>
    <property type="evidence" value="ECO:0007669"/>
    <property type="project" value="UniProtKB-KW"/>
</dbReference>
<protein>
    <recommendedName>
        <fullName evidence="4">Peptidoglycan hydrolase</fullName>
    </recommendedName>
</protein>
<dbReference type="SMART" id="SM00257">
    <property type="entry name" value="LysM"/>
    <property type="match status" value="2"/>
</dbReference>
<feature type="domain" description="LysM" evidence="5">
    <location>
        <begin position="265"/>
        <end position="309"/>
    </location>
</feature>
<evidence type="ECO:0000259" key="5">
    <source>
        <dbReference type="PROSITE" id="PS51782"/>
    </source>
</evidence>
<evidence type="ECO:0000256" key="1">
    <source>
        <dbReference type="ARBA" id="ARBA00022529"/>
    </source>
</evidence>
<dbReference type="PROSITE" id="PS51782">
    <property type="entry name" value="LYSM"/>
    <property type="match status" value="1"/>
</dbReference>
<dbReference type="InterPro" id="IPR051056">
    <property type="entry name" value="Glycosyl_Hydrolase_73"/>
</dbReference>
<dbReference type="GO" id="GO:0031640">
    <property type="term" value="P:killing of cells of another organism"/>
    <property type="evidence" value="ECO:0007669"/>
    <property type="project" value="UniProtKB-KW"/>
</dbReference>
<sequence length="315" mass="37028">MVKKLIIALHIILFFSTIAFSQRLSREEYILKYQLLAIREMERSGIPASITMAQACLESADGNSELSRKSNNHFGIKCKAGWKGKKVYYDDDHHNECFRKYRHVEDSYIDHTSFLMGNYRYAFLFNYAPTDYKSWAKGLKKAGYATARDYDKKLIKIIETYKLNLLDEKIGGREIARFTQPRLAKDNAEGGFFINPYQTRKVELRNGIRSVVVRNGDTFETIAREFGLEDWEIYKFNDYHVGYKPQPNEIIYISPKKRRAQKHFPTHTVRQGESLHSISQMYGIRLHSLYRLNRIDPGQRIVVGQKLELRKRKKY</sequence>
<name>A0A3B0TFG8_9ZZZZ</name>
<dbReference type="InterPro" id="IPR018392">
    <property type="entry name" value="LysM"/>
</dbReference>
<evidence type="ECO:0000256" key="3">
    <source>
        <dbReference type="ARBA" id="ARBA00022801"/>
    </source>
</evidence>
<evidence type="ECO:0000256" key="4">
    <source>
        <dbReference type="ARBA" id="ARBA00032108"/>
    </source>
</evidence>
<dbReference type="Pfam" id="PF01476">
    <property type="entry name" value="LysM"/>
    <property type="match status" value="2"/>
</dbReference>
<dbReference type="GO" id="GO:0004040">
    <property type="term" value="F:amidase activity"/>
    <property type="evidence" value="ECO:0007669"/>
    <property type="project" value="InterPro"/>
</dbReference>
<accession>A0A3B0TFG8</accession>
<dbReference type="SUPFAM" id="SSF54106">
    <property type="entry name" value="LysM domain"/>
    <property type="match status" value="2"/>
</dbReference>
<dbReference type="CDD" id="cd00118">
    <property type="entry name" value="LysM"/>
    <property type="match status" value="2"/>
</dbReference>
<keyword evidence="2" id="KW-0081">Bacteriolytic enzyme</keyword>
<keyword evidence="3" id="KW-0378">Hydrolase</keyword>
<evidence type="ECO:0000256" key="2">
    <source>
        <dbReference type="ARBA" id="ARBA00022638"/>
    </source>
</evidence>
<dbReference type="Gene3D" id="3.10.350.10">
    <property type="entry name" value="LysM domain"/>
    <property type="match status" value="1"/>
</dbReference>
<organism evidence="6">
    <name type="scientific">hydrothermal vent metagenome</name>
    <dbReference type="NCBI Taxonomy" id="652676"/>
    <lineage>
        <taxon>unclassified sequences</taxon>
        <taxon>metagenomes</taxon>
        <taxon>ecological metagenomes</taxon>
    </lineage>
</organism>
<dbReference type="InterPro" id="IPR002901">
    <property type="entry name" value="MGlyc_endo_b_GlcNAc-like_dom"/>
</dbReference>
<keyword evidence="1" id="KW-0929">Antimicrobial</keyword>
<dbReference type="InterPro" id="IPR036779">
    <property type="entry name" value="LysM_dom_sf"/>
</dbReference>
<dbReference type="Pfam" id="PF01832">
    <property type="entry name" value="Glucosaminidase"/>
    <property type="match status" value="1"/>
</dbReference>
<dbReference type="AlphaFoldDB" id="A0A3B0TFG8"/>
<proteinExistence type="predicted"/>
<evidence type="ECO:0000313" key="6">
    <source>
        <dbReference type="EMBL" id="VAW16668.1"/>
    </source>
</evidence>